<sequence>MDDLIDAAWQGEEALLSMGVRSDADRLSELLASDFYEIGQSGRRWSRDEIIDSLVAEGDEHPDAELTEREAVLIGVDTVLLSYRLEFVARSSRRSSLWRWDGRRMRCFFHQGTPLPTG</sequence>
<organism evidence="2 3">
    <name type="scientific">Agreia pratensis</name>
    <dbReference type="NCBI Taxonomy" id="150121"/>
    <lineage>
        <taxon>Bacteria</taxon>
        <taxon>Bacillati</taxon>
        <taxon>Actinomycetota</taxon>
        <taxon>Actinomycetes</taxon>
        <taxon>Micrococcales</taxon>
        <taxon>Microbacteriaceae</taxon>
        <taxon>Agreia</taxon>
    </lineage>
</organism>
<name>A0A1X7INE8_9MICO</name>
<evidence type="ECO:0000259" key="1">
    <source>
        <dbReference type="Pfam" id="PF14534"/>
    </source>
</evidence>
<evidence type="ECO:0000313" key="3">
    <source>
        <dbReference type="Proteomes" id="UP000193244"/>
    </source>
</evidence>
<proteinExistence type="predicted"/>
<dbReference type="AlphaFoldDB" id="A0A1X7INE8"/>
<dbReference type="RefSeq" id="WP_085482923.1">
    <property type="nucleotide sequence ID" value="NZ_FXAY01000001.1"/>
</dbReference>
<dbReference type="SUPFAM" id="SSF54427">
    <property type="entry name" value="NTF2-like"/>
    <property type="match status" value="1"/>
</dbReference>
<reference evidence="3" key="1">
    <citation type="submission" date="2017-04" db="EMBL/GenBank/DDBJ databases">
        <authorList>
            <person name="Varghese N."/>
            <person name="Submissions S."/>
        </authorList>
    </citation>
    <scope>NUCLEOTIDE SEQUENCE [LARGE SCALE GENOMIC DNA]</scope>
    <source>
        <strain evidence="3">VKM Ac-2510</strain>
    </source>
</reference>
<gene>
    <name evidence="2" type="ORF">SAMN06296010_0688</name>
</gene>
<dbReference type="STRING" id="150121.SAMN06296010_0688"/>
<dbReference type="EMBL" id="FXAY01000001">
    <property type="protein sequence ID" value="SMG16274.1"/>
    <property type="molecule type" value="Genomic_DNA"/>
</dbReference>
<protein>
    <recommendedName>
        <fullName evidence="1">DUF4440 domain-containing protein</fullName>
    </recommendedName>
</protein>
<dbReference type="InterPro" id="IPR032710">
    <property type="entry name" value="NTF2-like_dom_sf"/>
</dbReference>
<dbReference type="Pfam" id="PF14534">
    <property type="entry name" value="DUF4440"/>
    <property type="match status" value="1"/>
</dbReference>
<feature type="domain" description="DUF4440" evidence="1">
    <location>
        <begin position="12"/>
        <end position="105"/>
    </location>
</feature>
<dbReference type="Proteomes" id="UP000193244">
    <property type="component" value="Unassembled WGS sequence"/>
</dbReference>
<dbReference type="OrthoDB" id="7845843at2"/>
<evidence type="ECO:0000313" key="2">
    <source>
        <dbReference type="EMBL" id="SMG16274.1"/>
    </source>
</evidence>
<accession>A0A1X7INE8</accession>
<keyword evidence="3" id="KW-1185">Reference proteome</keyword>
<dbReference type="InterPro" id="IPR027843">
    <property type="entry name" value="DUF4440"/>
</dbReference>
<dbReference type="Gene3D" id="3.10.450.50">
    <property type="match status" value="1"/>
</dbReference>